<sequence>MIDSWPRQPHRPSSATSRMYFTWTSWNTWTSAVDFARCRCLASDKRMLSSRQLTTKSIFLDFRAPSFHSSGSSTQVQVREEEWAEEWVEAAESFMQF</sequence>
<protein>
    <submittedName>
        <fullName evidence="1">Uncharacterized protein</fullName>
    </submittedName>
</protein>
<dbReference type="Proteomes" id="UP000186922">
    <property type="component" value="Unassembled WGS sequence"/>
</dbReference>
<organism evidence="1 2">
    <name type="scientific">Ramazzottius varieornatus</name>
    <name type="common">Water bear</name>
    <name type="synonym">Tardigrade</name>
    <dbReference type="NCBI Taxonomy" id="947166"/>
    <lineage>
        <taxon>Eukaryota</taxon>
        <taxon>Metazoa</taxon>
        <taxon>Ecdysozoa</taxon>
        <taxon>Tardigrada</taxon>
        <taxon>Eutardigrada</taxon>
        <taxon>Parachela</taxon>
        <taxon>Hypsibioidea</taxon>
        <taxon>Ramazzottiidae</taxon>
        <taxon>Ramazzottius</taxon>
    </lineage>
</organism>
<keyword evidence="2" id="KW-1185">Reference proteome</keyword>
<dbReference type="EMBL" id="BDGG01000008">
    <property type="protein sequence ID" value="GAV02391.1"/>
    <property type="molecule type" value="Genomic_DNA"/>
</dbReference>
<evidence type="ECO:0000313" key="2">
    <source>
        <dbReference type="Proteomes" id="UP000186922"/>
    </source>
</evidence>
<comment type="caution">
    <text evidence="1">The sequence shown here is derived from an EMBL/GenBank/DDBJ whole genome shotgun (WGS) entry which is preliminary data.</text>
</comment>
<evidence type="ECO:0000313" key="1">
    <source>
        <dbReference type="EMBL" id="GAV02391.1"/>
    </source>
</evidence>
<accession>A0A1D1VN82</accession>
<gene>
    <name evidence="1" type="primary">RvY_12963-1</name>
    <name evidence="1" type="synonym">RvY_12963.1</name>
    <name evidence="1" type="ORF">RvY_12963</name>
</gene>
<name>A0A1D1VN82_RAMVA</name>
<reference evidence="1 2" key="1">
    <citation type="journal article" date="2016" name="Nat. Commun.">
        <title>Extremotolerant tardigrade genome and improved radiotolerance of human cultured cells by tardigrade-unique protein.</title>
        <authorList>
            <person name="Hashimoto T."/>
            <person name="Horikawa D.D."/>
            <person name="Saito Y."/>
            <person name="Kuwahara H."/>
            <person name="Kozuka-Hata H."/>
            <person name="Shin-I T."/>
            <person name="Minakuchi Y."/>
            <person name="Ohishi K."/>
            <person name="Motoyama A."/>
            <person name="Aizu T."/>
            <person name="Enomoto A."/>
            <person name="Kondo K."/>
            <person name="Tanaka S."/>
            <person name="Hara Y."/>
            <person name="Koshikawa S."/>
            <person name="Sagara H."/>
            <person name="Miura T."/>
            <person name="Yokobori S."/>
            <person name="Miyagawa K."/>
            <person name="Suzuki Y."/>
            <person name="Kubo T."/>
            <person name="Oyama M."/>
            <person name="Kohara Y."/>
            <person name="Fujiyama A."/>
            <person name="Arakawa K."/>
            <person name="Katayama T."/>
            <person name="Toyoda A."/>
            <person name="Kunieda T."/>
        </authorList>
    </citation>
    <scope>NUCLEOTIDE SEQUENCE [LARGE SCALE GENOMIC DNA]</scope>
    <source>
        <strain evidence="1 2">YOKOZUNA-1</strain>
    </source>
</reference>
<proteinExistence type="predicted"/>
<dbReference type="AlphaFoldDB" id="A0A1D1VN82"/>